<dbReference type="PANTHER" id="PTHR11795:SF445">
    <property type="entry name" value="AMINO ACID ABC TRANSPORTER PERMEASE PROTEIN"/>
    <property type="match status" value="1"/>
</dbReference>
<name>A0A6A7Y2V1_9HYPH</name>
<dbReference type="AlphaFoldDB" id="A0A6A7Y2V1"/>
<keyword evidence="6 9" id="KW-1133">Transmembrane helix</keyword>
<accession>A0A6A7Y2V1</accession>
<sequence length="276" mass="28329">MTATVGYRALEHHISLTYALQQALNALQTGAFYGLLATAYALVYGISRRINFAFGAVATFSAATTFNLMTLIGASTGLGLVPAALFGGLYAVVAAGMLGFASERLVIAPVIGRANLAMLVTTIALAIALEEAIRIVNGSTEHWLPPLVDHQIVLVPSVAFPVAMSPVQLFGGALALAVSGGLVLFIRRHPFGRLWRAVADDPLAAALMGVDAAEVRSVTFILSSGAAGVAGALMLALYGNVNFHTSLIVALKALLAAIVGGIGSVGWALVGGWCSA</sequence>
<comment type="subcellular location">
    <subcellularLocation>
        <location evidence="1">Cell membrane</location>
        <topology evidence="1">Multi-pass membrane protein</topology>
    </subcellularLocation>
</comment>
<feature type="transmembrane region" description="Helical" evidence="9">
    <location>
        <begin position="80"/>
        <end position="102"/>
    </location>
</feature>
<keyword evidence="4 9" id="KW-0812">Transmembrane</keyword>
<evidence type="ECO:0000256" key="7">
    <source>
        <dbReference type="ARBA" id="ARBA00023136"/>
    </source>
</evidence>
<organism evidence="10 11">
    <name type="scientific">Segnochrobactrum spirostomi</name>
    <dbReference type="NCBI Taxonomy" id="2608987"/>
    <lineage>
        <taxon>Bacteria</taxon>
        <taxon>Pseudomonadati</taxon>
        <taxon>Pseudomonadota</taxon>
        <taxon>Alphaproteobacteria</taxon>
        <taxon>Hyphomicrobiales</taxon>
        <taxon>Segnochrobactraceae</taxon>
        <taxon>Segnochrobactrum</taxon>
    </lineage>
</organism>
<feature type="transmembrane region" description="Helical" evidence="9">
    <location>
        <begin position="26"/>
        <end position="45"/>
    </location>
</feature>
<evidence type="ECO:0000256" key="1">
    <source>
        <dbReference type="ARBA" id="ARBA00004651"/>
    </source>
</evidence>
<protein>
    <submittedName>
        <fullName evidence="10">Branched-chain amino acid ABC transporter permease</fullName>
    </submittedName>
</protein>
<feature type="transmembrane region" description="Helical" evidence="9">
    <location>
        <begin position="167"/>
        <end position="186"/>
    </location>
</feature>
<evidence type="ECO:0000256" key="6">
    <source>
        <dbReference type="ARBA" id="ARBA00022989"/>
    </source>
</evidence>
<dbReference type="EMBL" id="VWNA01000001">
    <property type="protein sequence ID" value="MQT13035.1"/>
    <property type="molecule type" value="Genomic_DNA"/>
</dbReference>
<evidence type="ECO:0000256" key="5">
    <source>
        <dbReference type="ARBA" id="ARBA00022970"/>
    </source>
</evidence>
<dbReference type="PANTHER" id="PTHR11795">
    <property type="entry name" value="BRANCHED-CHAIN AMINO ACID TRANSPORT SYSTEM PERMEASE PROTEIN LIVH"/>
    <property type="match status" value="1"/>
</dbReference>
<keyword evidence="7 9" id="KW-0472">Membrane</keyword>
<feature type="transmembrane region" description="Helical" evidence="9">
    <location>
        <begin position="247"/>
        <end position="270"/>
    </location>
</feature>
<comment type="caution">
    <text evidence="10">The sequence shown here is derived from an EMBL/GenBank/DDBJ whole genome shotgun (WGS) entry which is preliminary data.</text>
</comment>
<gene>
    <name evidence="10" type="ORF">F0357_10320</name>
</gene>
<feature type="transmembrane region" description="Helical" evidence="9">
    <location>
        <begin position="114"/>
        <end position="136"/>
    </location>
</feature>
<dbReference type="InterPro" id="IPR052157">
    <property type="entry name" value="BCAA_transport_permease"/>
</dbReference>
<dbReference type="GO" id="GO:0005886">
    <property type="term" value="C:plasma membrane"/>
    <property type="evidence" value="ECO:0007669"/>
    <property type="project" value="UniProtKB-SubCell"/>
</dbReference>
<dbReference type="GO" id="GO:0006865">
    <property type="term" value="P:amino acid transport"/>
    <property type="evidence" value="ECO:0007669"/>
    <property type="project" value="UniProtKB-KW"/>
</dbReference>
<dbReference type="Proteomes" id="UP000332515">
    <property type="component" value="Unassembled WGS sequence"/>
</dbReference>
<evidence type="ECO:0000256" key="4">
    <source>
        <dbReference type="ARBA" id="ARBA00022692"/>
    </source>
</evidence>
<keyword evidence="11" id="KW-1185">Reference proteome</keyword>
<keyword evidence="5" id="KW-0029">Amino-acid transport</keyword>
<dbReference type="GO" id="GO:0022857">
    <property type="term" value="F:transmembrane transporter activity"/>
    <property type="evidence" value="ECO:0007669"/>
    <property type="project" value="InterPro"/>
</dbReference>
<keyword evidence="2" id="KW-0813">Transport</keyword>
<proteinExistence type="inferred from homology"/>
<reference evidence="10 11" key="1">
    <citation type="submission" date="2019-09" db="EMBL/GenBank/DDBJ databases">
        <title>Segnochrobactrum spirostomi gen. nov., sp. nov., isolated from the ciliate Spirostomum cf. yagiui and description of a novel family, Segnochrobactraceae fam. nov. within the order Rhizobiales of the class Alphaproteobacteria.</title>
        <authorList>
            <person name="Akter S."/>
            <person name="Shazib S.U.A."/>
            <person name="Shin M.K."/>
        </authorList>
    </citation>
    <scope>NUCLEOTIDE SEQUENCE [LARGE SCALE GENOMIC DNA]</scope>
    <source>
        <strain evidence="10 11">Sp-1</strain>
    </source>
</reference>
<dbReference type="InterPro" id="IPR001851">
    <property type="entry name" value="ABC_transp_permease"/>
</dbReference>
<feature type="transmembrane region" description="Helical" evidence="9">
    <location>
        <begin position="52"/>
        <end position="74"/>
    </location>
</feature>
<evidence type="ECO:0000256" key="9">
    <source>
        <dbReference type="SAM" id="Phobius"/>
    </source>
</evidence>
<dbReference type="CDD" id="cd06582">
    <property type="entry name" value="TM_PBP1_LivH_like"/>
    <property type="match status" value="1"/>
</dbReference>
<feature type="transmembrane region" description="Helical" evidence="9">
    <location>
        <begin position="218"/>
        <end position="241"/>
    </location>
</feature>
<keyword evidence="3" id="KW-1003">Cell membrane</keyword>
<dbReference type="Pfam" id="PF02653">
    <property type="entry name" value="BPD_transp_2"/>
    <property type="match status" value="1"/>
</dbReference>
<comment type="similarity">
    <text evidence="8">Belongs to the binding-protein-dependent transport system permease family. LivHM subfamily.</text>
</comment>
<evidence type="ECO:0000313" key="11">
    <source>
        <dbReference type="Proteomes" id="UP000332515"/>
    </source>
</evidence>
<evidence type="ECO:0000313" key="10">
    <source>
        <dbReference type="EMBL" id="MQT13035.1"/>
    </source>
</evidence>
<evidence type="ECO:0000256" key="8">
    <source>
        <dbReference type="ARBA" id="ARBA00037998"/>
    </source>
</evidence>
<evidence type="ECO:0000256" key="2">
    <source>
        <dbReference type="ARBA" id="ARBA00022448"/>
    </source>
</evidence>
<evidence type="ECO:0000256" key="3">
    <source>
        <dbReference type="ARBA" id="ARBA00022475"/>
    </source>
</evidence>